<keyword evidence="4" id="KW-1133">Transmembrane helix</keyword>
<comment type="similarity">
    <text evidence="1">Belongs to the AB hydrolase superfamily.</text>
</comment>
<dbReference type="InterPro" id="IPR050261">
    <property type="entry name" value="FrsA_esterase"/>
</dbReference>
<dbReference type="Pfam" id="PF01738">
    <property type="entry name" value="DLH"/>
    <property type="match status" value="1"/>
</dbReference>
<dbReference type="Proteomes" id="UP000243528">
    <property type="component" value="Unassembled WGS sequence"/>
</dbReference>
<dbReference type="PANTHER" id="PTHR22946:SF9">
    <property type="entry name" value="POLYKETIDE TRANSFERASE AF380"/>
    <property type="match status" value="1"/>
</dbReference>
<evidence type="ECO:0000313" key="7">
    <source>
        <dbReference type="Proteomes" id="UP000243528"/>
    </source>
</evidence>
<evidence type="ECO:0000313" key="6">
    <source>
        <dbReference type="EMBL" id="PSL02374.1"/>
    </source>
</evidence>
<dbReference type="GO" id="GO:0052689">
    <property type="term" value="F:carboxylic ester hydrolase activity"/>
    <property type="evidence" value="ECO:0007669"/>
    <property type="project" value="UniProtKB-ARBA"/>
</dbReference>
<feature type="domain" description="Dienelactone hydrolase" evidence="5">
    <location>
        <begin position="87"/>
        <end position="304"/>
    </location>
</feature>
<feature type="transmembrane region" description="Helical" evidence="4">
    <location>
        <begin position="442"/>
        <end position="461"/>
    </location>
</feature>
<keyword evidence="2" id="KW-0378">Hydrolase</keyword>
<dbReference type="Gene3D" id="3.40.50.1820">
    <property type="entry name" value="alpha/beta hydrolase"/>
    <property type="match status" value="1"/>
</dbReference>
<organism evidence="6 7">
    <name type="scientific">Haloactinopolyspora alba</name>
    <dbReference type="NCBI Taxonomy" id="648780"/>
    <lineage>
        <taxon>Bacteria</taxon>
        <taxon>Bacillati</taxon>
        <taxon>Actinomycetota</taxon>
        <taxon>Actinomycetes</taxon>
        <taxon>Jiangellales</taxon>
        <taxon>Jiangellaceae</taxon>
        <taxon>Haloactinopolyspora</taxon>
    </lineage>
</organism>
<proteinExistence type="inferred from homology"/>
<keyword evidence="4" id="KW-0812">Transmembrane</keyword>
<dbReference type="SUPFAM" id="SSF53474">
    <property type="entry name" value="alpha/beta-Hydrolases"/>
    <property type="match status" value="1"/>
</dbReference>
<protein>
    <recommendedName>
        <fullName evidence="5">Dienelactone hydrolase domain-containing protein</fullName>
    </recommendedName>
</protein>
<evidence type="ECO:0000256" key="2">
    <source>
        <dbReference type="ARBA" id="ARBA00022801"/>
    </source>
</evidence>
<feature type="transmembrane region" description="Helical" evidence="4">
    <location>
        <begin position="473"/>
        <end position="495"/>
    </location>
</feature>
<dbReference type="EMBL" id="PYGE01000010">
    <property type="protein sequence ID" value="PSL02374.1"/>
    <property type="molecule type" value="Genomic_DNA"/>
</dbReference>
<evidence type="ECO:0000256" key="4">
    <source>
        <dbReference type="SAM" id="Phobius"/>
    </source>
</evidence>
<dbReference type="InterPro" id="IPR029058">
    <property type="entry name" value="AB_hydrolase_fold"/>
</dbReference>
<gene>
    <name evidence="6" type="ORF">CLV30_11027</name>
</gene>
<reference evidence="6 7" key="1">
    <citation type="submission" date="2018-03" db="EMBL/GenBank/DDBJ databases">
        <title>Genomic Encyclopedia of Archaeal and Bacterial Type Strains, Phase II (KMG-II): from individual species to whole genera.</title>
        <authorList>
            <person name="Goeker M."/>
        </authorList>
    </citation>
    <scope>NUCLEOTIDE SEQUENCE [LARGE SCALE GENOMIC DNA]</scope>
    <source>
        <strain evidence="6 7">DSM 45211</strain>
    </source>
</reference>
<sequence>MKATIPGRGSRRRVAVAGASIAGIILLGVAGRLLAGSGAGWEPAPYTADPLADDPPEIAAASGSRPEAGPYDVRREETSVPVRGDDLDATVFAPDAPGEFPAVAFVHGAGGGGRESFFGLAERFARAGIVAVAYDKRSDYSYLFNRDFGQLAEDAVAVVRVMRERPDVDADRAGLWGLSEGGRVVPLAAAGAPEVGFVVTVGGAVRGPLRNTAWSVAEGLAEAGAPSGAARLAVRVLGGGTMFTLHLDPPQNVWTDVGQPALVVYGTEDFLVPPAESARGIVDDLERGGNTSYAVRFFGGAGHALRLGGDYAPGYLRTITDWITGLPGSAADGPRVAGSLPEQRFATTPILRTPWYGGTAALVITVAAALAGTAVVPRLLRRRLGTPEVRWYGVVRPVRRAARASVLAFAALWAFVGLLIGLGYTRNGVGWLFQAGWGAVRIGAVAAVVAAAVAAVSVGTARRRGWRPTPAQAGTLCSYAGVAVLMLLNVAYWGVFEPTW</sequence>
<dbReference type="AlphaFoldDB" id="A0A2P8DYS9"/>
<feature type="transmembrane region" description="Helical" evidence="4">
    <location>
        <begin position="401"/>
        <end position="422"/>
    </location>
</feature>
<dbReference type="PANTHER" id="PTHR22946">
    <property type="entry name" value="DIENELACTONE HYDROLASE DOMAIN-CONTAINING PROTEIN-RELATED"/>
    <property type="match status" value="1"/>
</dbReference>
<dbReference type="OrthoDB" id="63034at2"/>
<evidence type="ECO:0000256" key="1">
    <source>
        <dbReference type="ARBA" id="ARBA00008645"/>
    </source>
</evidence>
<keyword evidence="4" id="KW-0472">Membrane</keyword>
<feature type="region of interest" description="Disordered" evidence="3">
    <location>
        <begin position="45"/>
        <end position="73"/>
    </location>
</feature>
<evidence type="ECO:0000256" key="3">
    <source>
        <dbReference type="SAM" id="MobiDB-lite"/>
    </source>
</evidence>
<keyword evidence="7" id="KW-1185">Reference proteome</keyword>
<feature type="transmembrane region" description="Helical" evidence="4">
    <location>
        <begin position="355"/>
        <end position="380"/>
    </location>
</feature>
<dbReference type="InterPro" id="IPR002925">
    <property type="entry name" value="Dienelactn_hydro"/>
</dbReference>
<accession>A0A2P8DYS9</accession>
<evidence type="ECO:0000259" key="5">
    <source>
        <dbReference type="Pfam" id="PF01738"/>
    </source>
</evidence>
<name>A0A2P8DYS9_9ACTN</name>
<comment type="caution">
    <text evidence="6">The sequence shown here is derived from an EMBL/GenBank/DDBJ whole genome shotgun (WGS) entry which is preliminary data.</text>
</comment>
<dbReference type="RefSeq" id="WP_106537915.1">
    <property type="nucleotide sequence ID" value="NZ_PYGE01000010.1"/>
</dbReference>